<dbReference type="Gene3D" id="3.40.50.720">
    <property type="entry name" value="NAD(P)-binding Rossmann-like Domain"/>
    <property type="match status" value="1"/>
</dbReference>
<dbReference type="PANTHER" id="PTHR43677:SF4">
    <property type="entry name" value="QUINONE OXIDOREDUCTASE-LIKE PROTEIN 2"/>
    <property type="match status" value="1"/>
</dbReference>
<organism evidence="2 3">
    <name type="scientific">Advenella incenata</name>
    <dbReference type="NCBI Taxonomy" id="267800"/>
    <lineage>
        <taxon>Bacteria</taxon>
        <taxon>Pseudomonadati</taxon>
        <taxon>Pseudomonadota</taxon>
        <taxon>Betaproteobacteria</taxon>
        <taxon>Burkholderiales</taxon>
        <taxon>Alcaligenaceae</taxon>
    </lineage>
</organism>
<dbReference type="AlphaFoldDB" id="A0A4Q7VPC8"/>
<evidence type="ECO:0000259" key="1">
    <source>
        <dbReference type="SMART" id="SM00829"/>
    </source>
</evidence>
<dbReference type="Pfam" id="PF08240">
    <property type="entry name" value="ADH_N"/>
    <property type="match status" value="1"/>
</dbReference>
<dbReference type="Proteomes" id="UP000293398">
    <property type="component" value="Unassembled WGS sequence"/>
</dbReference>
<keyword evidence="3" id="KW-1185">Reference proteome</keyword>
<dbReference type="PANTHER" id="PTHR43677">
    <property type="entry name" value="SHORT-CHAIN DEHYDROGENASE/REDUCTASE"/>
    <property type="match status" value="1"/>
</dbReference>
<dbReference type="SUPFAM" id="SSF50129">
    <property type="entry name" value="GroES-like"/>
    <property type="match status" value="1"/>
</dbReference>
<dbReference type="InterPro" id="IPR036291">
    <property type="entry name" value="NAD(P)-bd_dom_sf"/>
</dbReference>
<gene>
    <name evidence="2" type="ORF">EV681_0036</name>
</gene>
<dbReference type="CDD" id="cd08241">
    <property type="entry name" value="QOR1"/>
    <property type="match status" value="1"/>
</dbReference>
<proteinExistence type="predicted"/>
<protein>
    <submittedName>
        <fullName evidence="2">NADPH2:quinone reductase</fullName>
    </submittedName>
</protein>
<dbReference type="InterPro" id="IPR013154">
    <property type="entry name" value="ADH-like_N"/>
</dbReference>
<dbReference type="Gene3D" id="3.90.180.10">
    <property type="entry name" value="Medium-chain alcohol dehydrogenases, catalytic domain"/>
    <property type="match status" value="1"/>
</dbReference>
<comment type="caution">
    <text evidence="2">The sequence shown here is derived from an EMBL/GenBank/DDBJ whole genome shotgun (WGS) entry which is preliminary data.</text>
</comment>
<dbReference type="Pfam" id="PF00107">
    <property type="entry name" value="ADH_zinc_N"/>
    <property type="match status" value="1"/>
</dbReference>
<dbReference type="GO" id="GO:0016491">
    <property type="term" value="F:oxidoreductase activity"/>
    <property type="evidence" value="ECO:0007669"/>
    <property type="project" value="InterPro"/>
</dbReference>
<dbReference type="InterPro" id="IPR051397">
    <property type="entry name" value="Zn-ADH-like_protein"/>
</dbReference>
<sequence length="334" mass="35896">MKAVVCRQYGGAEAANLEEVERPDIQPGSMRISVQACSASFASLLVMEGKHQNKAPLPLIPGTEVAGIITEVGENVTQFSIGDRVIAGVKNGGYAQEVIAPEQTVFRLPENIPFDIGAHFPTIYGTAYGALKWRANLAEGEVALIHGAAGGSGIAAVEVARALGAIVIATAGSEAKANMVKEHGAHHVFNYRKSNWKEEVIRLTDGRGADVIYDPVGGAMFDNSLRCIAPEGRIIPMGFASGDIPQIPANIVLVKNISILGVYWGYYFGWGHHPVGPNNDSRLRAAYAQLFEWASEGKLTPHTHAILPLSEFKTALQMIASREVIGRIIMKPYQ</sequence>
<dbReference type="InterPro" id="IPR013149">
    <property type="entry name" value="ADH-like_C"/>
</dbReference>
<feature type="domain" description="Enoyl reductase (ER)" evidence="1">
    <location>
        <begin position="10"/>
        <end position="330"/>
    </location>
</feature>
<dbReference type="SMART" id="SM00829">
    <property type="entry name" value="PKS_ER"/>
    <property type="match status" value="1"/>
</dbReference>
<dbReference type="InterPro" id="IPR020843">
    <property type="entry name" value="ER"/>
</dbReference>
<dbReference type="RefSeq" id="WP_130302988.1">
    <property type="nucleotide sequence ID" value="NZ_SHKO01000001.1"/>
</dbReference>
<accession>A0A4Q7VPC8</accession>
<name>A0A4Q7VPC8_9BURK</name>
<dbReference type="EMBL" id="SHKO01000001">
    <property type="protein sequence ID" value="RZT98260.1"/>
    <property type="molecule type" value="Genomic_DNA"/>
</dbReference>
<dbReference type="OrthoDB" id="9787435at2"/>
<dbReference type="SUPFAM" id="SSF51735">
    <property type="entry name" value="NAD(P)-binding Rossmann-fold domains"/>
    <property type="match status" value="1"/>
</dbReference>
<reference evidence="2 3" key="1">
    <citation type="submission" date="2019-02" db="EMBL/GenBank/DDBJ databases">
        <title>Genomic Encyclopedia of Type Strains, Phase IV (KMG-IV): sequencing the most valuable type-strain genomes for metagenomic binning, comparative biology and taxonomic classification.</title>
        <authorList>
            <person name="Goeker M."/>
        </authorList>
    </citation>
    <scope>NUCLEOTIDE SEQUENCE [LARGE SCALE GENOMIC DNA]</scope>
    <source>
        <strain evidence="2 3">DSM 23814</strain>
    </source>
</reference>
<dbReference type="InterPro" id="IPR011032">
    <property type="entry name" value="GroES-like_sf"/>
</dbReference>
<evidence type="ECO:0000313" key="2">
    <source>
        <dbReference type="EMBL" id="RZT98260.1"/>
    </source>
</evidence>
<evidence type="ECO:0000313" key="3">
    <source>
        <dbReference type="Proteomes" id="UP000293398"/>
    </source>
</evidence>